<evidence type="ECO:0000313" key="2">
    <source>
        <dbReference type="EMBL" id="MER5171594.1"/>
    </source>
</evidence>
<accession>A0ABV1SFA7</accession>
<name>A0ABV1SFA7_9RHOB</name>
<feature type="compositionally biased region" description="Basic and acidic residues" evidence="1">
    <location>
        <begin position="56"/>
        <end position="82"/>
    </location>
</feature>
<sequence length="92" mass="10063">MKYRVIRAHQGDKDYREGAVRELSETGAAHLVKLGVLELIKDESVAEEQATTASEVEDKSEVEEKAEIAPENKAEPAVENKAAKATRTKAAK</sequence>
<evidence type="ECO:0000256" key="1">
    <source>
        <dbReference type="SAM" id="MobiDB-lite"/>
    </source>
</evidence>
<keyword evidence="3" id="KW-1185">Reference proteome</keyword>
<organism evidence="2 3">
    <name type="scientific">Thioclava kandeliae</name>
    <dbReference type="NCBI Taxonomy" id="3070818"/>
    <lineage>
        <taxon>Bacteria</taxon>
        <taxon>Pseudomonadati</taxon>
        <taxon>Pseudomonadota</taxon>
        <taxon>Alphaproteobacteria</taxon>
        <taxon>Rhodobacterales</taxon>
        <taxon>Paracoccaceae</taxon>
        <taxon>Thioclava</taxon>
    </lineage>
</organism>
<dbReference type="RefSeq" id="WP_350936039.1">
    <property type="nucleotide sequence ID" value="NZ_JAYWLC010000004.1"/>
</dbReference>
<reference evidence="2 3" key="1">
    <citation type="submission" date="2024-06" db="EMBL/GenBank/DDBJ databases">
        <title>Thioclava kandeliae sp. nov. from a rhizosphere soil sample of Kandelia candel in a mangrove.</title>
        <authorList>
            <person name="Mu T."/>
        </authorList>
    </citation>
    <scope>NUCLEOTIDE SEQUENCE [LARGE SCALE GENOMIC DNA]</scope>
    <source>
        <strain evidence="2 3">CPCC 100088</strain>
    </source>
</reference>
<gene>
    <name evidence="2" type="ORF">VSX56_07375</name>
</gene>
<feature type="region of interest" description="Disordered" evidence="1">
    <location>
        <begin position="48"/>
        <end position="92"/>
    </location>
</feature>
<evidence type="ECO:0000313" key="3">
    <source>
        <dbReference type="Proteomes" id="UP001438953"/>
    </source>
</evidence>
<protein>
    <submittedName>
        <fullName evidence="2">Uncharacterized protein</fullName>
    </submittedName>
</protein>
<comment type="caution">
    <text evidence="2">The sequence shown here is derived from an EMBL/GenBank/DDBJ whole genome shotgun (WGS) entry which is preliminary data.</text>
</comment>
<dbReference type="Proteomes" id="UP001438953">
    <property type="component" value="Unassembled WGS sequence"/>
</dbReference>
<dbReference type="EMBL" id="JAYWLC010000004">
    <property type="protein sequence ID" value="MER5171594.1"/>
    <property type="molecule type" value="Genomic_DNA"/>
</dbReference>
<proteinExistence type="predicted"/>